<proteinExistence type="inferred from homology"/>
<dbReference type="GO" id="GO:0004636">
    <property type="term" value="F:phosphoribosyl-ATP diphosphatase activity"/>
    <property type="evidence" value="ECO:0007669"/>
    <property type="project" value="UniProtKB-UniRule"/>
</dbReference>
<dbReference type="HAMAP" id="MF_01020">
    <property type="entry name" value="HisE"/>
    <property type="match status" value="1"/>
</dbReference>
<dbReference type="SUPFAM" id="SSF101386">
    <property type="entry name" value="all-alpha NTP pyrophosphatases"/>
    <property type="match status" value="1"/>
</dbReference>
<comment type="similarity">
    <text evidence="12">Belongs to the PRA-PH family.</text>
</comment>
<reference evidence="13 14" key="1">
    <citation type="journal article" date="2018" name="Elife">
        <title>Discovery and characterization of a prevalent human gut bacterial enzyme sufficient for the inactivation of a family of plant toxins.</title>
        <authorList>
            <person name="Koppel N."/>
            <person name="Bisanz J.E."/>
            <person name="Pandelia M.E."/>
            <person name="Turnbaugh P.J."/>
            <person name="Balskus E.P."/>
        </authorList>
    </citation>
    <scope>NUCLEOTIDE SEQUENCE [LARGE SCALE GENOMIC DNA]</scope>
    <source>
        <strain evidence="13 14">OB21 GAM31</strain>
    </source>
</reference>
<dbReference type="PANTHER" id="PTHR42945">
    <property type="entry name" value="HISTIDINE BIOSYNTHESIS BIFUNCTIONAL PROTEIN"/>
    <property type="match status" value="1"/>
</dbReference>
<keyword evidence="9 12" id="KW-0378">Hydrolase</keyword>
<dbReference type="InterPro" id="IPR021130">
    <property type="entry name" value="PRib-ATP_PPHydrolase-like"/>
</dbReference>
<evidence type="ECO:0000256" key="6">
    <source>
        <dbReference type="ARBA" id="ARBA00022490"/>
    </source>
</evidence>
<evidence type="ECO:0000256" key="3">
    <source>
        <dbReference type="ARBA" id="ARBA00005204"/>
    </source>
</evidence>
<sequence length="105" mass="11582">MGVRTANVQPGNIGETIEGLASTIHARRDASPDASYTARLLTDVEDELLKKIAEEASEVIMACKDNDHDHIRYEAGDLVYHLLVTLERYGVSIDELAGELNARMK</sequence>
<name>A0A369LCG3_9ACTN</name>
<dbReference type="NCBIfam" id="TIGR03188">
    <property type="entry name" value="histidine_hisI"/>
    <property type="match status" value="1"/>
</dbReference>
<dbReference type="GO" id="GO:0000105">
    <property type="term" value="P:L-histidine biosynthetic process"/>
    <property type="evidence" value="ECO:0007669"/>
    <property type="project" value="UniProtKB-UniRule"/>
</dbReference>
<comment type="pathway">
    <text evidence="3 12">Amino-acid biosynthesis; L-histidine biosynthesis; L-histidine from 5-phospho-alpha-D-ribose 1-diphosphate: step 2/9.</text>
</comment>
<dbReference type="InterPro" id="IPR008179">
    <property type="entry name" value="HisE"/>
</dbReference>
<dbReference type="EC" id="3.6.1.31" evidence="4 12"/>
<dbReference type="PANTHER" id="PTHR42945:SF9">
    <property type="entry name" value="HISTIDINE BIOSYNTHESIS BIFUNCTIONAL PROTEIN HISIE"/>
    <property type="match status" value="1"/>
</dbReference>
<evidence type="ECO:0000256" key="5">
    <source>
        <dbReference type="ARBA" id="ARBA00013336"/>
    </source>
</evidence>
<dbReference type="RefSeq" id="WP_114616196.1">
    <property type="nucleotide sequence ID" value="NZ_PPTO01000017.1"/>
</dbReference>
<dbReference type="Proteomes" id="UP000253975">
    <property type="component" value="Unassembled WGS sequence"/>
</dbReference>
<evidence type="ECO:0000256" key="2">
    <source>
        <dbReference type="ARBA" id="ARBA00004496"/>
    </source>
</evidence>
<evidence type="ECO:0000313" key="13">
    <source>
        <dbReference type="EMBL" id="RDB55896.1"/>
    </source>
</evidence>
<dbReference type="EMBL" id="PPTO01000017">
    <property type="protein sequence ID" value="RDB55896.1"/>
    <property type="molecule type" value="Genomic_DNA"/>
</dbReference>
<accession>A0A369LCG3</accession>
<evidence type="ECO:0000256" key="8">
    <source>
        <dbReference type="ARBA" id="ARBA00022741"/>
    </source>
</evidence>
<keyword evidence="11 12" id="KW-0368">Histidine biosynthesis</keyword>
<keyword evidence="6 12" id="KW-0963">Cytoplasm</keyword>
<evidence type="ECO:0000256" key="10">
    <source>
        <dbReference type="ARBA" id="ARBA00022840"/>
    </source>
</evidence>
<comment type="catalytic activity">
    <reaction evidence="1 12">
        <text>1-(5-phospho-beta-D-ribosyl)-ATP + H2O = 1-(5-phospho-beta-D-ribosyl)-5'-AMP + diphosphate + H(+)</text>
        <dbReference type="Rhea" id="RHEA:22828"/>
        <dbReference type="ChEBI" id="CHEBI:15377"/>
        <dbReference type="ChEBI" id="CHEBI:15378"/>
        <dbReference type="ChEBI" id="CHEBI:33019"/>
        <dbReference type="ChEBI" id="CHEBI:59457"/>
        <dbReference type="ChEBI" id="CHEBI:73183"/>
        <dbReference type="EC" id="3.6.1.31"/>
    </reaction>
</comment>
<protein>
    <recommendedName>
        <fullName evidence="5 12">Phosphoribosyl-ATP pyrophosphatase</fullName>
        <shortName evidence="12">PRA-PH</shortName>
        <ecNumber evidence="4 12">3.6.1.31</ecNumber>
    </recommendedName>
</protein>
<dbReference type="AlphaFoldDB" id="A0A369LCG3"/>
<evidence type="ECO:0000256" key="4">
    <source>
        <dbReference type="ARBA" id="ARBA00012414"/>
    </source>
</evidence>
<comment type="subcellular location">
    <subcellularLocation>
        <location evidence="2 12">Cytoplasm</location>
    </subcellularLocation>
</comment>
<evidence type="ECO:0000256" key="1">
    <source>
        <dbReference type="ARBA" id="ARBA00001460"/>
    </source>
</evidence>
<dbReference type="Pfam" id="PF01503">
    <property type="entry name" value="PRA-PH"/>
    <property type="match status" value="1"/>
</dbReference>
<keyword evidence="7 12" id="KW-0028">Amino-acid biosynthesis</keyword>
<comment type="caution">
    <text evidence="13">The sequence shown here is derived from an EMBL/GenBank/DDBJ whole genome shotgun (WGS) entry which is preliminary data.</text>
</comment>
<organism evidence="13 14">
    <name type="scientific">Slackia isoflavoniconvertens</name>
    <dbReference type="NCBI Taxonomy" id="572010"/>
    <lineage>
        <taxon>Bacteria</taxon>
        <taxon>Bacillati</taxon>
        <taxon>Actinomycetota</taxon>
        <taxon>Coriobacteriia</taxon>
        <taxon>Eggerthellales</taxon>
        <taxon>Eggerthellaceae</taxon>
        <taxon>Slackia</taxon>
    </lineage>
</organism>
<keyword evidence="10 12" id="KW-0067">ATP-binding</keyword>
<dbReference type="GO" id="GO:0005524">
    <property type="term" value="F:ATP binding"/>
    <property type="evidence" value="ECO:0007669"/>
    <property type="project" value="UniProtKB-KW"/>
</dbReference>
<gene>
    <name evidence="12 13" type="primary">hisE</name>
    <name evidence="13" type="ORF">C1881_09035</name>
</gene>
<keyword evidence="8 12" id="KW-0547">Nucleotide-binding</keyword>
<evidence type="ECO:0000313" key="14">
    <source>
        <dbReference type="Proteomes" id="UP000253975"/>
    </source>
</evidence>
<dbReference type="CDD" id="cd11534">
    <property type="entry name" value="NTP-PPase_HisIE_like"/>
    <property type="match status" value="1"/>
</dbReference>
<evidence type="ECO:0000256" key="9">
    <source>
        <dbReference type="ARBA" id="ARBA00022801"/>
    </source>
</evidence>
<evidence type="ECO:0000256" key="12">
    <source>
        <dbReference type="HAMAP-Rule" id="MF_01020"/>
    </source>
</evidence>
<evidence type="ECO:0000256" key="11">
    <source>
        <dbReference type="ARBA" id="ARBA00023102"/>
    </source>
</evidence>
<evidence type="ECO:0000256" key="7">
    <source>
        <dbReference type="ARBA" id="ARBA00022605"/>
    </source>
</evidence>
<dbReference type="Gene3D" id="1.10.287.1080">
    <property type="entry name" value="MazG-like"/>
    <property type="match status" value="1"/>
</dbReference>
<dbReference type="GO" id="GO:0005737">
    <property type="term" value="C:cytoplasm"/>
    <property type="evidence" value="ECO:0007669"/>
    <property type="project" value="UniProtKB-SubCell"/>
</dbReference>
<dbReference type="UniPathway" id="UPA00031">
    <property type="reaction ID" value="UER00007"/>
</dbReference>